<feature type="transmembrane region" description="Helical" evidence="1">
    <location>
        <begin position="275"/>
        <end position="295"/>
    </location>
</feature>
<reference evidence="3" key="1">
    <citation type="submission" date="2016-10" db="EMBL/GenBank/DDBJ databases">
        <authorList>
            <person name="Varghese N."/>
            <person name="Submissions S."/>
        </authorList>
    </citation>
    <scope>NUCLEOTIDE SEQUENCE [LARGE SCALE GENOMIC DNA]</scope>
    <source>
        <strain evidence="3">DSM 3669</strain>
    </source>
</reference>
<protein>
    <submittedName>
        <fullName evidence="2">Flp pilus assembly protein TadB</fullName>
    </submittedName>
</protein>
<dbReference type="EMBL" id="FOYM01000025">
    <property type="protein sequence ID" value="SFR12610.1"/>
    <property type="molecule type" value="Genomic_DNA"/>
</dbReference>
<proteinExistence type="predicted"/>
<feature type="transmembrane region" description="Helical" evidence="1">
    <location>
        <begin position="307"/>
        <end position="329"/>
    </location>
</feature>
<keyword evidence="1" id="KW-0812">Transmembrane</keyword>
<feature type="transmembrane region" description="Helical" evidence="1">
    <location>
        <begin position="102"/>
        <end position="124"/>
    </location>
</feature>
<name>A0A1I6E4D0_9FIRM</name>
<dbReference type="Proteomes" id="UP000199584">
    <property type="component" value="Unassembled WGS sequence"/>
</dbReference>
<dbReference type="AlphaFoldDB" id="A0A1I6E4D0"/>
<evidence type="ECO:0000256" key="1">
    <source>
        <dbReference type="SAM" id="Phobius"/>
    </source>
</evidence>
<gene>
    <name evidence="2" type="ORF">SAMN05660706_12564</name>
</gene>
<organism evidence="2 3">
    <name type="scientific">Desulfoscipio geothermicus DSM 3669</name>
    <dbReference type="NCBI Taxonomy" id="1121426"/>
    <lineage>
        <taxon>Bacteria</taxon>
        <taxon>Bacillati</taxon>
        <taxon>Bacillota</taxon>
        <taxon>Clostridia</taxon>
        <taxon>Eubacteriales</taxon>
        <taxon>Desulfallaceae</taxon>
        <taxon>Desulfoscipio</taxon>
    </lineage>
</organism>
<feature type="transmembrane region" description="Helical" evidence="1">
    <location>
        <begin position="130"/>
        <end position="151"/>
    </location>
</feature>
<keyword evidence="1" id="KW-1133">Transmembrane helix</keyword>
<keyword evidence="1" id="KW-0472">Membrane</keyword>
<dbReference type="PANTHER" id="PTHR35007:SF2">
    <property type="entry name" value="PILUS ASSEMBLE PROTEIN"/>
    <property type="match status" value="1"/>
</dbReference>
<dbReference type="PANTHER" id="PTHR35007">
    <property type="entry name" value="INTEGRAL MEMBRANE PROTEIN-RELATED"/>
    <property type="match status" value="1"/>
</dbReference>
<evidence type="ECO:0000313" key="3">
    <source>
        <dbReference type="Proteomes" id="UP000199584"/>
    </source>
</evidence>
<sequence length="334" mass="36816">MQQLENLMPIANHFLHSIYFRYTLAALTSVAVGVTAMYLGKTVVDLVCGGISHLRPRLKNKITAIRSRPPAQLQAALGLQSKKAIDLDIVTKKIKWLIPEHLLRNAIFIVLAIFTSLIGFSLCVTYLNNFGAGIVCIAAVILIFIQIFTYATTKDRREINNQLPAVARIFGSVMEDTGSFRLALDAVADRSPEPARSLFIKITQMLDHGIESDKAFEEIPKAAGTGYATLLKDLMLDAYKYGTIVLPRFTRLAGQIDTMQELQNENTPDVAASRFTAIILHIGIIIMAFLTVRIAPDAKKYLTDDPIGKIIVTAIFLSVVIGIIADRLWGDVSD</sequence>
<feature type="transmembrane region" description="Helical" evidence="1">
    <location>
        <begin position="20"/>
        <end position="39"/>
    </location>
</feature>
<accession>A0A1I6E4D0</accession>
<keyword evidence="3" id="KW-1185">Reference proteome</keyword>
<evidence type="ECO:0000313" key="2">
    <source>
        <dbReference type="EMBL" id="SFR12610.1"/>
    </source>
</evidence>
<dbReference type="STRING" id="39060.SAMN05660706_12564"/>